<dbReference type="InterPro" id="IPR027405">
    <property type="entry name" value="YidB-like"/>
</dbReference>
<keyword evidence="3" id="KW-1185">Reference proteome</keyword>
<proteinExistence type="predicted"/>
<reference evidence="2 3" key="1">
    <citation type="submission" date="2024-09" db="EMBL/GenBank/DDBJ databases">
        <authorList>
            <person name="Sun Q."/>
            <person name="Mori K."/>
        </authorList>
    </citation>
    <scope>NUCLEOTIDE SEQUENCE [LARGE SCALE GENOMIC DNA]</scope>
    <source>
        <strain evidence="2 3">NCAIM B.02336</strain>
    </source>
</reference>
<comment type="caution">
    <text evidence="2">The sequence shown here is derived from an EMBL/GenBank/DDBJ whole genome shotgun (WGS) entry which is preliminary data.</text>
</comment>
<feature type="region of interest" description="Disordered" evidence="1">
    <location>
        <begin position="180"/>
        <end position="248"/>
    </location>
</feature>
<feature type="compositionally biased region" description="Low complexity" evidence="1">
    <location>
        <begin position="180"/>
        <end position="241"/>
    </location>
</feature>
<dbReference type="EMBL" id="JBHLTN010000017">
    <property type="protein sequence ID" value="MFC0592691.1"/>
    <property type="molecule type" value="Genomic_DNA"/>
</dbReference>
<dbReference type="RefSeq" id="WP_377482378.1">
    <property type="nucleotide sequence ID" value="NZ_JBHLTN010000017.1"/>
</dbReference>
<evidence type="ECO:0000313" key="3">
    <source>
        <dbReference type="Proteomes" id="UP001589834"/>
    </source>
</evidence>
<dbReference type="Proteomes" id="UP001589834">
    <property type="component" value="Unassembled WGS sequence"/>
</dbReference>
<accession>A0ABV6PS78</accession>
<dbReference type="Pfam" id="PF20159">
    <property type="entry name" value="YidB"/>
    <property type="match status" value="1"/>
</dbReference>
<name>A0ABV6PS78_9BURK</name>
<sequence length="248" mass="24274">MYEVLIREAAVRFGLGDKALPVLQMLLAYMTAKDSGGLVGFLEKFKAAGLGPLIQSWLGGGPSAQPISNSQLETVLGSSGGLLSLISGKLELGRDNVTSALGYLLPALVGKLTPGGSMPASLPAEVQSLAEAGQQLLAAPAPSELTSGGIGGSLLSWLPWVVVVLAALFGLSYCGKDKGSATPPAIEAPASAPAAASEPAAPASDAAPAAAPESSAPASEAAPAAAPAAPAASEPEAPASAISGDTRA</sequence>
<evidence type="ECO:0000313" key="2">
    <source>
        <dbReference type="EMBL" id="MFC0592691.1"/>
    </source>
</evidence>
<evidence type="ECO:0000256" key="1">
    <source>
        <dbReference type="SAM" id="MobiDB-lite"/>
    </source>
</evidence>
<organism evidence="2 3">
    <name type="scientific">Ottowia pentelensis</name>
    <dbReference type="NCBI Taxonomy" id="511108"/>
    <lineage>
        <taxon>Bacteria</taxon>
        <taxon>Pseudomonadati</taxon>
        <taxon>Pseudomonadota</taxon>
        <taxon>Betaproteobacteria</taxon>
        <taxon>Burkholderiales</taxon>
        <taxon>Comamonadaceae</taxon>
        <taxon>Ottowia</taxon>
    </lineage>
</organism>
<dbReference type="SUPFAM" id="SSF140804">
    <property type="entry name" value="YidB-like"/>
    <property type="match status" value="1"/>
</dbReference>
<protein>
    <submittedName>
        <fullName evidence="2">YidB family protein</fullName>
    </submittedName>
</protein>
<dbReference type="Gene3D" id="1.10.10.690">
    <property type="entry name" value="YidB-like"/>
    <property type="match status" value="1"/>
</dbReference>
<dbReference type="InterPro" id="IPR045372">
    <property type="entry name" value="YidB"/>
</dbReference>
<gene>
    <name evidence="2" type="ORF">ACFFGG_08990</name>
</gene>